<organism evidence="3 4">
    <name type="scientific">Thalassiosira pseudonana</name>
    <name type="common">Marine diatom</name>
    <name type="synonym">Cyclotella nana</name>
    <dbReference type="NCBI Taxonomy" id="35128"/>
    <lineage>
        <taxon>Eukaryota</taxon>
        <taxon>Sar</taxon>
        <taxon>Stramenopiles</taxon>
        <taxon>Ochrophyta</taxon>
        <taxon>Bacillariophyta</taxon>
        <taxon>Coscinodiscophyceae</taxon>
        <taxon>Thalassiosirophycidae</taxon>
        <taxon>Thalassiosirales</taxon>
        <taxon>Thalassiosiraceae</taxon>
        <taxon>Thalassiosira</taxon>
    </lineage>
</organism>
<dbReference type="STRING" id="35128.B8C1G9"/>
<dbReference type="HOGENOM" id="CLU_669973_0_0_1"/>
<feature type="compositionally biased region" description="Polar residues" evidence="2">
    <location>
        <begin position="65"/>
        <end position="77"/>
    </location>
</feature>
<dbReference type="Pfam" id="PF05542">
    <property type="entry name" value="DUF760"/>
    <property type="match status" value="2"/>
</dbReference>
<evidence type="ECO:0000256" key="1">
    <source>
        <dbReference type="SAM" id="Coils"/>
    </source>
</evidence>
<feature type="coiled-coil region" evidence="1">
    <location>
        <begin position="261"/>
        <end position="288"/>
    </location>
</feature>
<dbReference type="GeneID" id="7447496"/>
<dbReference type="RefSeq" id="XP_002289237.1">
    <property type="nucleotide sequence ID" value="XM_002289201.1"/>
</dbReference>
<sequence>MYMSSVGGGDSQENSGKGDSDNPLNEWIQRKESENLRKYREQNIAEGRLPISFGAMNMDNTNNENEVVSAESASTSKGRYGPLGGDTQALDNATDATQSSSLARSKQPNPYLNVVSRLTPSDLIARFTATASPRVQDAVRTTILGLIGGLPQMAFETKTIATGERLASLMMQLQLTGYMFKNAEYRLSLSQSLGSNSLLLGGDTDKEWREGKRVKGKIRVRYGGDMNSTNSSSSTAAITQDTETAVSSPGMEIEVDAQSYMSELRTQVSRLREELDASKQAREEEIRKDLLLYIRTLPEKELKELTGTMSPEVLEAMKGLVTAVLAGISDDGDAGTSVPGVSGNKIMPDTVTEQSGEALAQLCMWQLVVGFNLRELEVREEFRASMKSLGEGKSEDGDDNSSIGSSGGDWE</sequence>
<dbReference type="PANTHER" id="PTHR33598">
    <property type="entry name" value="OS02G0833400 PROTEIN"/>
    <property type="match status" value="1"/>
</dbReference>
<evidence type="ECO:0000313" key="4">
    <source>
        <dbReference type="Proteomes" id="UP000001449"/>
    </source>
</evidence>
<dbReference type="OMA" id="PQMAFET"/>
<name>B8C1G9_THAPS</name>
<feature type="region of interest" description="Disordered" evidence="2">
    <location>
        <begin position="388"/>
        <end position="411"/>
    </location>
</feature>
<dbReference type="EMBL" id="CM000641">
    <property type="protein sequence ID" value="EED92774.1"/>
    <property type="molecule type" value="Genomic_DNA"/>
</dbReference>
<reference evidence="3 4" key="2">
    <citation type="journal article" date="2008" name="Nature">
        <title>The Phaeodactylum genome reveals the evolutionary history of diatom genomes.</title>
        <authorList>
            <person name="Bowler C."/>
            <person name="Allen A.E."/>
            <person name="Badger J.H."/>
            <person name="Grimwood J."/>
            <person name="Jabbari K."/>
            <person name="Kuo A."/>
            <person name="Maheswari U."/>
            <person name="Martens C."/>
            <person name="Maumus F."/>
            <person name="Otillar R.P."/>
            <person name="Rayko E."/>
            <person name="Salamov A."/>
            <person name="Vandepoele K."/>
            <person name="Beszteri B."/>
            <person name="Gruber A."/>
            <person name="Heijde M."/>
            <person name="Katinka M."/>
            <person name="Mock T."/>
            <person name="Valentin K."/>
            <person name="Verret F."/>
            <person name="Berges J.A."/>
            <person name="Brownlee C."/>
            <person name="Cadoret J.P."/>
            <person name="Chiovitti A."/>
            <person name="Choi C.J."/>
            <person name="Coesel S."/>
            <person name="De Martino A."/>
            <person name="Detter J.C."/>
            <person name="Durkin C."/>
            <person name="Falciatore A."/>
            <person name="Fournet J."/>
            <person name="Haruta M."/>
            <person name="Huysman M.J."/>
            <person name="Jenkins B.D."/>
            <person name="Jiroutova K."/>
            <person name="Jorgensen R.E."/>
            <person name="Joubert Y."/>
            <person name="Kaplan A."/>
            <person name="Kroger N."/>
            <person name="Kroth P.G."/>
            <person name="La Roche J."/>
            <person name="Lindquist E."/>
            <person name="Lommer M."/>
            <person name="Martin-Jezequel V."/>
            <person name="Lopez P.J."/>
            <person name="Lucas S."/>
            <person name="Mangogna M."/>
            <person name="McGinnis K."/>
            <person name="Medlin L.K."/>
            <person name="Montsant A."/>
            <person name="Oudot-Le Secq M.P."/>
            <person name="Napoli C."/>
            <person name="Obornik M."/>
            <person name="Parker M.S."/>
            <person name="Petit J.L."/>
            <person name="Porcel B.M."/>
            <person name="Poulsen N."/>
            <person name="Robison M."/>
            <person name="Rychlewski L."/>
            <person name="Rynearson T.A."/>
            <person name="Schmutz J."/>
            <person name="Shapiro H."/>
            <person name="Siaut M."/>
            <person name="Stanley M."/>
            <person name="Sussman M.R."/>
            <person name="Taylor A.R."/>
            <person name="Vardi A."/>
            <person name="von Dassow P."/>
            <person name="Vyverman W."/>
            <person name="Willis A."/>
            <person name="Wyrwicz L.S."/>
            <person name="Rokhsar D.S."/>
            <person name="Weissenbach J."/>
            <person name="Armbrust E.V."/>
            <person name="Green B.R."/>
            <person name="Van de Peer Y."/>
            <person name="Grigoriev I.V."/>
        </authorList>
    </citation>
    <scope>NUCLEOTIDE SEQUENCE [LARGE SCALE GENOMIC DNA]</scope>
    <source>
        <strain evidence="3 4">CCMP1335</strain>
    </source>
</reference>
<keyword evidence="4" id="KW-1185">Reference proteome</keyword>
<accession>B8C1G9</accession>
<evidence type="ECO:0000256" key="2">
    <source>
        <dbReference type="SAM" id="MobiDB-lite"/>
    </source>
</evidence>
<dbReference type="FunCoup" id="B8C1G9">
    <property type="interactions" value="2"/>
</dbReference>
<feature type="region of interest" description="Disordered" evidence="2">
    <location>
        <begin position="65"/>
        <end position="107"/>
    </location>
</feature>
<feature type="compositionally biased region" description="Polar residues" evidence="2">
    <location>
        <begin position="89"/>
        <end position="107"/>
    </location>
</feature>
<dbReference type="PaxDb" id="35128-Thaps4296"/>
<keyword evidence="1" id="KW-0175">Coiled coil</keyword>
<feature type="compositionally biased region" description="Low complexity" evidence="2">
    <location>
        <begin position="400"/>
        <end position="411"/>
    </location>
</feature>
<protein>
    <submittedName>
        <fullName evidence="3">Uncharacterized protein</fullName>
    </submittedName>
</protein>
<dbReference type="AlphaFoldDB" id="B8C1G9"/>
<reference evidence="3 4" key="1">
    <citation type="journal article" date="2004" name="Science">
        <title>The genome of the diatom Thalassiosira pseudonana: ecology, evolution, and metabolism.</title>
        <authorList>
            <person name="Armbrust E.V."/>
            <person name="Berges J.A."/>
            <person name="Bowler C."/>
            <person name="Green B.R."/>
            <person name="Martinez D."/>
            <person name="Putnam N.H."/>
            <person name="Zhou S."/>
            <person name="Allen A.E."/>
            <person name="Apt K.E."/>
            <person name="Bechner M."/>
            <person name="Brzezinski M.A."/>
            <person name="Chaal B.K."/>
            <person name="Chiovitti A."/>
            <person name="Davis A.K."/>
            <person name="Demarest M.S."/>
            <person name="Detter J.C."/>
            <person name="Glavina T."/>
            <person name="Goodstein D."/>
            <person name="Hadi M.Z."/>
            <person name="Hellsten U."/>
            <person name="Hildebrand M."/>
            <person name="Jenkins B.D."/>
            <person name="Jurka J."/>
            <person name="Kapitonov V.V."/>
            <person name="Kroger N."/>
            <person name="Lau W.W."/>
            <person name="Lane T.W."/>
            <person name="Larimer F.W."/>
            <person name="Lippmeier J.C."/>
            <person name="Lucas S."/>
            <person name="Medina M."/>
            <person name="Montsant A."/>
            <person name="Obornik M."/>
            <person name="Parker M.S."/>
            <person name="Palenik B."/>
            <person name="Pazour G.J."/>
            <person name="Richardson P.M."/>
            <person name="Rynearson T.A."/>
            <person name="Saito M.A."/>
            <person name="Schwartz D.C."/>
            <person name="Thamatrakoln K."/>
            <person name="Valentin K."/>
            <person name="Vardi A."/>
            <person name="Wilkerson F.P."/>
            <person name="Rokhsar D.S."/>
        </authorList>
    </citation>
    <scope>NUCLEOTIDE SEQUENCE [LARGE SCALE GENOMIC DNA]</scope>
    <source>
        <strain evidence="3 4">CCMP1335</strain>
    </source>
</reference>
<dbReference type="PANTHER" id="PTHR33598:SF4">
    <property type="entry name" value="OS02G0833400 PROTEIN"/>
    <property type="match status" value="1"/>
</dbReference>
<gene>
    <name evidence="3" type="ORF">THAPSDRAFT_4296</name>
</gene>
<dbReference type="eggNOG" id="ENOG502QSRQ">
    <property type="taxonomic scope" value="Eukaryota"/>
</dbReference>
<feature type="compositionally biased region" description="Gly residues" evidence="2">
    <location>
        <begin position="1"/>
        <end position="10"/>
    </location>
</feature>
<feature type="region of interest" description="Disordered" evidence="2">
    <location>
        <begin position="1"/>
        <end position="25"/>
    </location>
</feature>
<dbReference type="InterPro" id="IPR008479">
    <property type="entry name" value="DUF760"/>
</dbReference>
<proteinExistence type="predicted"/>
<dbReference type="KEGG" id="tps:THAPSDRAFT_4296"/>
<evidence type="ECO:0000313" key="3">
    <source>
        <dbReference type="EMBL" id="EED92774.1"/>
    </source>
</evidence>
<dbReference type="InParanoid" id="B8C1G9"/>
<dbReference type="Proteomes" id="UP000001449">
    <property type="component" value="Chromosome 4"/>
</dbReference>